<dbReference type="SMART" id="SM00228">
    <property type="entry name" value="PDZ"/>
    <property type="match status" value="1"/>
</dbReference>
<evidence type="ECO:0000313" key="3">
    <source>
        <dbReference type="EMBL" id="KAJ7372593.1"/>
    </source>
</evidence>
<organism evidence="3 4">
    <name type="scientific">Desmophyllum pertusum</name>
    <dbReference type="NCBI Taxonomy" id="174260"/>
    <lineage>
        <taxon>Eukaryota</taxon>
        <taxon>Metazoa</taxon>
        <taxon>Cnidaria</taxon>
        <taxon>Anthozoa</taxon>
        <taxon>Hexacorallia</taxon>
        <taxon>Scleractinia</taxon>
        <taxon>Caryophylliina</taxon>
        <taxon>Caryophylliidae</taxon>
        <taxon>Desmophyllum</taxon>
    </lineage>
</organism>
<dbReference type="PANTHER" id="PTHR19964:SF92">
    <property type="entry name" value="PATJ HOMOLOG"/>
    <property type="match status" value="1"/>
</dbReference>
<accession>A0A9W9Z2P4</accession>
<evidence type="ECO:0000256" key="1">
    <source>
        <dbReference type="SAM" id="MobiDB-lite"/>
    </source>
</evidence>
<dbReference type="PROSITE" id="PS50106">
    <property type="entry name" value="PDZ"/>
    <property type="match status" value="1"/>
</dbReference>
<feature type="compositionally biased region" description="Basic and acidic residues" evidence="1">
    <location>
        <begin position="177"/>
        <end position="206"/>
    </location>
</feature>
<dbReference type="SUPFAM" id="SSF50156">
    <property type="entry name" value="PDZ domain-like"/>
    <property type="match status" value="1"/>
</dbReference>
<dbReference type="AlphaFoldDB" id="A0A9W9Z2P4"/>
<reference evidence="3" key="1">
    <citation type="submission" date="2023-01" db="EMBL/GenBank/DDBJ databases">
        <title>Genome assembly of the deep-sea coral Lophelia pertusa.</title>
        <authorList>
            <person name="Herrera S."/>
            <person name="Cordes E."/>
        </authorList>
    </citation>
    <scope>NUCLEOTIDE SEQUENCE</scope>
    <source>
        <strain evidence="3">USNM1676648</strain>
        <tissue evidence="3">Polyp</tissue>
    </source>
</reference>
<dbReference type="EMBL" id="MU826835">
    <property type="protein sequence ID" value="KAJ7372593.1"/>
    <property type="molecule type" value="Genomic_DNA"/>
</dbReference>
<evidence type="ECO:0000313" key="4">
    <source>
        <dbReference type="Proteomes" id="UP001163046"/>
    </source>
</evidence>
<feature type="compositionally biased region" description="Polar residues" evidence="1">
    <location>
        <begin position="133"/>
        <end position="143"/>
    </location>
</feature>
<dbReference type="InterPro" id="IPR001478">
    <property type="entry name" value="PDZ"/>
</dbReference>
<dbReference type="Pfam" id="PF00595">
    <property type="entry name" value="PDZ"/>
    <property type="match status" value="1"/>
</dbReference>
<dbReference type="CDD" id="cd06690">
    <property type="entry name" value="PDZ_Radil-like"/>
    <property type="match status" value="1"/>
</dbReference>
<dbReference type="InterPro" id="IPR051342">
    <property type="entry name" value="PDZ_scaffold"/>
</dbReference>
<gene>
    <name evidence="3" type="ORF">OS493_017864</name>
</gene>
<sequence>MAFASKADWMTIRRDFPALNPAQVQQILGEYQLGPGKSRPRGWFPPPEEVEPALRTADILLNFSEHPPLKLPTEGFVLDFEAGPSDQSFYHYLEEVKQAMNQGRGTNGSSMTRINGINRVQQPEPEVSHSDLVRTSSLSQSQPDLVVSPASPKYNAVNGKEKTEFAFETVVSNAPPSRKENETAVPKDRRSPTPVERRETPPKKQETPPSKQKSSDPSANSEVVHVSKRPLARLVSRTSSGGQNSTGTAGYPFNRSEGRDSVGSSPEDSSVVSARALKKKEPRTSDAPIIEDKDENQNVAGMTDRRAAPPYTNDNKKWVEVTGAVTRDAVNNVDGLSVLPVDDLETNEELALQIAIDPTVETSKEFDERRALQKAKLLSRLRNESDVDIAGGEIPEIANGFQPKMEGMRETDDRQDDVFIVELEKGDGGIGLGLIDGLYTPLRSPGIYVRTLVAGGPAMKDGRLRLGDRILAVNGTSLVGADYQSAMQQIRQSGQDLSFLVAKSDIHVAMKITASSC</sequence>
<dbReference type="PANTHER" id="PTHR19964">
    <property type="entry name" value="MULTIPLE PDZ DOMAIN PROTEIN"/>
    <property type="match status" value="1"/>
</dbReference>
<dbReference type="Proteomes" id="UP001163046">
    <property type="component" value="Unassembled WGS sequence"/>
</dbReference>
<feature type="region of interest" description="Disordered" evidence="1">
    <location>
        <begin position="120"/>
        <end position="156"/>
    </location>
</feature>
<feature type="domain" description="PDZ" evidence="2">
    <location>
        <begin position="420"/>
        <end position="505"/>
    </location>
</feature>
<comment type="caution">
    <text evidence="3">The sequence shown here is derived from an EMBL/GenBank/DDBJ whole genome shotgun (WGS) entry which is preliminary data.</text>
</comment>
<feature type="compositionally biased region" description="Polar residues" evidence="1">
    <location>
        <begin position="236"/>
        <end position="248"/>
    </location>
</feature>
<dbReference type="Gene3D" id="2.30.42.10">
    <property type="match status" value="1"/>
</dbReference>
<name>A0A9W9Z2P4_9CNID</name>
<keyword evidence="4" id="KW-1185">Reference proteome</keyword>
<dbReference type="InterPro" id="IPR036034">
    <property type="entry name" value="PDZ_sf"/>
</dbReference>
<feature type="compositionally biased region" description="Polar residues" evidence="1">
    <location>
        <begin position="207"/>
        <end position="221"/>
    </location>
</feature>
<protein>
    <recommendedName>
        <fullName evidence="2">PDZ domain-containing protein</fullName>
    </recommendedName>
</protein>
<feature type="compositionally biased region" description="Polar residues" evidence="1">
    <location>
        <begin position="262"/>
        <end position="272"/>
    </location>
</feature>
<feature type="region of interest" description="Disordered" evidence="1">
    <location>
        <begin position="169"/>
        <end position="313"/>
    </location>
</feature>
<evidence type="ECO:0000259" key="2">
    <source>
        <dbReference type="PROSITE" id="PS50106"/>
    </source>
</evidence>
<proteinExistence type="predicted"/>
<dbReference type="OrthoDB" id="8962620at2759"/>